<proteinExistence type="inferred from homology"/>
<keyword evidence="5" id="KW-0443">Lipid metabolism</keyword>
<evidence type="ECO:0000313" key="8">
    <source>
        <dbReference type="WBParaSite" id="SVE_0034500.1"/>
    </source>
</evidence>
<dbReference type="InterPro" id="IPR007053">
    <property type="entry name" value="LRAT_dom"/>
</dbReference>
<dbReference type="Pfam" id="PF02594">
    <property type="entry name" value="DUF167"/>
    <property type="match status" value="1"/>
</dbReference>
<dbReference type="GO" id="GO:0008970">
    <property type="term" value="F:phospholipase A1 activity"/>
    <property type="evidence" value="ECO:0007669"/>
    <property type="project" value="TreeGrafter"/>
</dbReference>
<protein>
    <submittedName>
        <fullName evidence="8">LRAT domain-containing protein</fullName>
    </submittedName>
</protein>
<dbReference type="GO" id="GO:0005737">
    <property type="term" value="C:cytoplasm"/>
    <property type="evidence" value="ECO:0007669"/>
    <property type="project" value="TreeGrafter"/>
</dbReference>
<evidence type="ECO:0000256" key="3">
    <source>
        <dbReference type="ARBA" id="ARBA00022679"/>
    </source>
</evidence>
<dbReference type="Gene3D" id="3.30.1200.10">
    <property type="entry name" value="YggU-like"/>
    <property type="match status" value="1"/>
</dbReference>
<evidence type="ECO:0000256" key="2">
    <source>
        <dbReference type="ARBA" id="ARBA00010364"/>
    </source>
</evidence>
<dbReference type="HAMAP" id="MF_00634">
    <property type="entry name" value="UPF0235"/>
    <property type="match status" value="1"/>
</dbReference>
<dbReference type="NCBIfam" id="TIGR00251">
    <property type="entry name" value="DUF167 family protein"/>
    <property type="match status" value="1"/>
</dbReference>
<sequence length="324" mass="36100">MKRSFLLGMKKNIKNKSLKVTETPTENQTGPIVKNPDGTIVLKIHATPGAKKNTILEIGDEEIRTQINSPPVDGKANDELISFFRDILDVKKSEISIDKGLKSRNKLLVVNSPKSLMDDKFKTPWSSAKELVEKLKIGDLIEFKRCDDNGIKIYTHWGVYIGSRHDVHGIAHLTNGGNNDKGSKSIGNSFSIGNAEKALIRVDDIFDISGCNDCRINNSMDRYYEPLPGIIIYSRVKKRMGDHGYSLFNNNCEHFAKWARYNLSTSSQAKLAKSVIYGIGILTVTQCPFTSLAATGLGYLGLEGYDLVRKYFPVDSCFKNWAGN</sequence>
<dbReference type="InterPro" id="IPR036591">
    <property type="entry name" value="YggU-like_sf"/>
</dbReference>
<name>A0A0K0EUZ6_STRVS</name>
<dbReference type="GO" id="GO:0004623">
    <property type="term" value="F:phospholipase A2 activity"/>
    <property type="evidence" value="ECO:0007669"/>
    <property type="project" value="TreeGrafter"/>
</dbReference>
<evidence type="ECO:0000259" key="6">
    <source>
        <dbReference type="PROSITE" id="PS51934"/>
    </source>
</evidence>
<dbReference type="SUPFAM" id="SSF69786">
    <property type="entry name" value="YggU-like"/>
    <property type="match status" value="1"/>
</dbReference>
<evidence type="ECO:0000256" key="1">
    <source>
        <dbReference type="ARBA" id="ARBA00007824"/>
    </source>
</evidence>
<dbReference type="AlphaFoldDB" id="A0A0K0EUZ6"/>
<dbReference type="InterPro" id="IPR003746">
    <property type="entry name" value="DUF167"/>
</dbReference>
<dbReference type="InterPro" id="IPR051496">
    <property type="entry name" value="H-rev107_PLA/AT"/>
</dbReference>
<reference evidence="8" key="2">
    <citation type="submission" date="2015-08" db="UniProtKB">
        <authorList>
            <consortium name="WormBaseParasite"/>
        </authorList>
    </citation>
    <scope>IDENTIFICATION</scope>
</reference>
<dbReference type="WBParaSite" id="SVE_0034500.1">
    <property type="protein sequence ID" value="SVE_0034500.1"/>
    <property type="gene ID" value="SVE_0034500"/>
</dbReference>
<organism evidence="7 8">
    <name type="scientific">Strongyloides venezuelensis</name>
    <name type="common">Threadworm</name>
    <dbReference type="NCBI Taxonomy" id="75913"/>
    <lineage>
        <taxon>Eukaryota</taxon>
        <taxon>Metazoa</taxon>
        <taxon>Ecdysozoa</taxon>
        <taxon>Nematoda</taxon>
        <taxon>Chromadorea</taxon>
        <taxon>Rhabditida</taxon>
        <taxon>Tylenchina</taxon>
        <taxon>Panagrolaimomorpha</taxon>
        <taxon>Strongyloidoidea</taxon>
        <taxon>Strongyloididae</taxon>
        <taxon>Strongyloides</taxon>
    </lineage>
</organism>
<feature type="domain" description="LRAT" evidence="6">
    <location>
        <begin position="146"/>
        <end position="268"/>
    </location>
</feature>
<keyword evidence="3" id="KW-0808">Transferase</keyword>
<dbReference type="PANTHER" id="PTHR13943:SF77">
    <property type="entry name" value="LRAT DOMAIN-CONTAINING PROTEIN"/>
    <property type="match status" value="1"/>
</dbReference>
<dbReference type="Proteomes" id="UP000035680">
    <property type="component" value="Unassembled WGS sequence"/>
</dbReference>
<keyword evidence="7" id="KW-1185">Reference proteome</keyword>
<dbReference type="PANTHER" id="PTHR13943">
    <property type="entry name" value="HRAS-LIKE SUPPRESSOR - RELATED"/>
    <property type="match status" value="1"/>
</dbReference>
<dbReference type="STRING" id="75913.A0A0K0EUZ6"/>
<keyword evidence="4" id="KW-0378">Hydrolase</keyword>
<accession>A0A0K0EUZ6</accession>
<dbReference type="GO" id="GO:0016410">
    <property type="term" value="F:N-acyltransferase activity"/>
    <property type="evidence" value="ECO:0007669"/>
    <property type="project" value="TreeGrafter"/>
</dbReference>
<dbReference type="PROSITE" id="PS51934">
    <property type="entry name" value="LRAT"/>
    <property type="match status" value="1"/>
</dbReference>
<comment type="similarity">
    <text evidence="2">Belongs to the UPF0235 family.</text>
</comment>
<dbReference type="GO" id="GO:0070292">
    <property type="term" value="P:N-acylphosphatidylethanolamine metabolic process"/>
    <property type="evidence" value="ECO:0007669"/>
    <property type="project" value="TreeGrafter"/>
</dbReference>
<evidence type="ECO:0000313" key="7">
    <source>
        <dbReference type="Proteomes" id="UP000035680"/>
    </source>
</evidence>
<comment type="similarity">
    <text evidence="1">Belongs to the H-rev107 family.</text>
</comment>
<dbReference type="Pfam" id="PF04970">
    <property type="entry name" value="LRAT"/>
    <property type="match status" value="1"/>
</dbReference>
<dbReference type="Gene3D" id="3.90.1720.10">
    <property type="entry name" value="endopeptidase domain like (from Nostoc punctiforme)"/>
    <property type="match status" value="1"/>
</dbReference>
<evidence type="ECO:0000256" key="4">
    <source>
        <dbReference type="ARBA" id="ARBA00022801"/>
    </source>
</evidence>
<reference evidence="7" key="1">
    <citation type="submission" date="2014-07" db="EMBL/GenBank/DDBJ databases">
        <authorList>
            <person name="Martin A.A"/>
            <person name="De Silva N."/>
        </authorList>
    </citation>
    <scope>NUCLEOTIDE SEQUENCE</scope>
</reference>
<dbReference type="SMART" id="SM01152">
    <property type="entry name" value="DUF167"/>
    <property type="match status" value="1"/>
</dbReference>
<evidence type="ECO:0000256" key="5">
    <source>
        <dbReference type="ARBA" id="ARBA00023098"/>
    </source>
</evidence>